<evidence type="ECO:0000259" key="7">
    <source>
        <dbReference type="Pfam" id="PF00155"/>
    </source>
</evidence>
<dbReference type="InterPro" id="IPR015424">
    <property type="entry name" value="PyrdxlP-dep_Trfase"/>
</dbReference>
<comment type="cofactor">
    <cofactor evidence="1 5">
        <name>pyridoxal 5'-phosphate</name>
        <dbReference type="ChEBI" id="CHEBI:597326"/>
    </cofactor>
</comment>
<proteinExistence type="inferred from homology"/>
<dbReference type="InterPro" id="IPR015422">
    <property type="entry name" value="PyrdxlP-dep_Trfase_small"/>
</dbReference>
<dbReference type="GO" id="GO:0030170">
    <property type="term" value="F:pyridoxal phosphate binding"/>
    <property type="evidence" value="ECO:0007669"/>
    <property type="project" value="InterPro"/>
</dbReference>
<dbReference type="RefSeq" id="WP_092912070.1">
    <property type="nucleotide sequence ID" value="NZ_CP136592.1"/>
</dbReference>
<gene>
    <name evidence="8" type="ORF">SAMN05216234_11318</name>
</gene>
<evidence type="ECO:0000256" key="2">
    <source>
        <dbReference type="ARBA" id="ARBA00010008"/>
    </source>
</evidence>
<protein>
    <submittedName>
        <fullName evidence="8">8-amino-7-oxononanoate synthase</fullName>
    </submittedName>
</protein>
<dbReference type="InterPro" id="IPR050087">
    <property type="entry name" value="AON_synthase_class-II"/>
</dbReference>
<keyword evidence="4 5" id="KW-0663">Pyridoxal phosphate</keyword>
<dbReference type="SUPFAM" id="SSF53383">
    <property type="entry name" value="PLP-dependent transferases"/>
    <property type="match status" value="1"/>
</dbReference>
<evidence type="ECO:0000313" key="9">
    <source>
        <dbReference type="Proteomes" id="UP000199227"/>
    </source>
</evidence>
<dbReference type="STRING" id="223786.SAMN05216234_11318"/>
<feature type="domain" description="Aminotransferase class I/classII large" evidence="7">
    <location>
        <begin position="26"/>
        <end position="357"/>
    </location>
</feature>
<dbReference type="InterPro" id="IPR001917">
    <property type="entry name" value="Aminotrans_II_pyridoxalP_BS"/>
</dbReference>
<evidence type="ECO:0000256" key="4">
    <source>
        <dbReference type="ARBA" id="ARBA00022898"/>
    </source>
</evidence>
<evidence type="ECO:0000313" key="8">
    <source>
        <dbReference type="EMBL" id="SFP27892.1"/>
    </source>
</evidence>
<evidence type="ECO:0000256" key="3">
    <source>
        <dbReference type="ARBA" id="ARBA00022679"/>
    </source>
</evidence>
<keyword evidence="9" id="KW-1185">Reference proteome</keyword>
<feature type="coiled-coil region" evidence="6">
    <location>
        <begin position="268"/>
        <end position="295"/>
    </location>
</feature>
<dbReference type="OrthoDB" id="9807157at2"/>
<keyword evidence="3" id="KW-0808">Transferase</keyword>
<evidence type="ECO:0000256" key="6">
    <source>
        <dbReference type="SAM" id="Coils"/>
    </source>
</evidence>
<evidence type="ECO:0000256" key="1">
    <source>
        <dbReference type="ARBA" id="ARBA00001933"/>
    </source>
</evidence>
<dbReference type="InterPro" id="IPR004839">
    <property type="entry name" value="Aminotransferase_I/II_large"/>
</dbReference>
<name>A0A1I5P1I4_9BACT</name>
<organism evidence="8 9">
    <name type="scientific">Hydrogenimonas thermophila</name>
    <dbReference type="NCBI Taxonomy" id="223786"/>
    <lineage>
        <taxon>Bacteria</taxon>
        <taxon>Pseudomonadati</taxon>
        <taxon>Campylobacterota</taxon>
        <taxon>Epsilonproteobacteria</taxon>
        <taxon>Campylobacterales</taxon>
        <taxon>Hydrogenimonadaceae</taxon>
        <taxon>Hydrogenimonas</taxon>
    </lineage>
</organism>
<accession>A0A1I5P1I4</accession>
<dbReference type="Gene3D" id="3.40.640.10">
    <property type="entry name" value="Type I PLP-dependent aspartate aminotransferase-like (Major domain)"/>
    <property type="match status" value="1"/>
</dbReference>
<dbReference type="AlphaFoldDB" id="A0A1I5P1I4"/>
<dbReference type="InterPro" id="IPR015421">
    <property type="entry name" value="PyrdxlP-dep_Trfase_major"/>
</dbReference>
<dbReference type="PROSITE" id="PS00599">
    <property type="entry name" value="AA_TRANSFER_CLASS_2"/>
    <property type="match status" value="1"/>
</dbReference>
<dbReference type="GO" id="GO:0016740">
    <property type="term" value="F:transferase activity"/>
    <property type="evidence" value="ECO:0007669"/>
    <property type="project" value="UniProtKB-KW"/>
</dbReference>
<dbReference type="PANTHER" id="PTHR13693">
    <property type="entry name" value="CLASS II AMINOTRANSFERASE/8-AMINO-7-OXONONANOATE SYNTHASE"/>
    <property type="match status" value="1"/>
</dbReference>
<dbReference type="Gene3D" id="3.90.1150.10">
    <property type="entry name" value="Aspartate Aminotransferase, domain 1"/>
    <property type="match status" value="1"/>
</dbReference>
<comment type="similarity">
    <text evidence="2">Belongs to the class-II pyridoxal-phosphate-dependent aminotransferase family. BioF subfamily.</text>
</comment>
<dbReference type="Proteomes" id="UP000199227">
    <property type="component" value="Unassembled WGS sequence"/>
</dbReference>
<dbReference type="Pfam" id="PF00155">
    <property type="entry name" value="Aminotran_1_2"/>
    <property type="match status" value="1"/>
</dbReference>
<dbReference type="EMBL" id="FOXB01000013">
    <property type="protein sequence ID" value="SFP27892.1"/>
    <property type="molecule type" value="Genomic_DNA"/>
</dbReference>
<evidence type="ECO:0000256" key="5">
    <source>
        <dbReference type="RuleBase" id="RU003693"/>
    </source>
</evidence>
<reference evidence="8 9" key="1">
    <citation type="submission" date="2016-10" db="EMBL/GenBank/DDBJ databases">
        <authorList>
            <person name="de Groot N.N."/>
        </authorList>
    </citation>
    <scope>NUCLEOTIDE SEQUENCE [LARGE SCALE GENOMIC DNA]</scope>
    <source>
        <strain evidence="8 9">EP1-55-1</strain>
    </source>
</reference>
<keyword evidence="6" id="KW-0175">Coiled coil</keyword>
<dbReference type="PANTHER" id="PTHR13693:SF77">
    <property type="entry name" value="8-AMINO-7-OXONONANOATE SYNTHASE"/>
    <property type="match status" value="1"/>
</dbReference>
<sequence length="364" mass="41099">MYEKELTALKKAGRFRQPISSDFESIDMASNDYLGLAHKSKLLKLAFKKLSHYPYHAPKSSLFVGGYHPIHQEFEDALCKANQFEAGVVVGSGFLANLGLIEALVRRSDVLFIDESYHASGMVATKLVQGKVVLFKHNDPDDLLKKLNSTQLKGRRIIAVEGIYSMEGDMVRREFFEISEKFDALMIVDEAHSSGTVGPNLLGVFDHYNIKPNSLHIKMGTLGKAYGSYGAYILGSREIVSFLHNRAKSLIYATAPSLFDIALASTNFDYIMRKKEKLKRKIDRLKDQVRAKMGVYPEGMIVPVEIPDIETTMRIRDILKSQKFEVGAIRPPTVSKPILRIILRTSVKPKHYRKLFDQIDACLR</sequence>